<evidence type="ECO:0000313" key="6">
    <source>
        <dbReference type="EMBL" id="EKY22162.1"/>
    </source>
</evidence>
<reference evidence="6 7" key="1">
    <citation type="submission" date="2012-05" db="EMBL/GenBank/DDBJ databases">
        <authorList>
            <person name="Weinstock G."/>
            <person name="Sodergren E."/>
            <person name="Lobos E.A."/>
            <person name="Fulton L."/>
            <person name="Fulton R."/>
            <person name="Courtney L."/>
            <person name="Fronick C."/>
            <person name="O'Laughlin M."/>
            <person name="Godfrey J."/>
            <person name="Wilson R.M."/>
            <person name="Miner T."/>
            <person name="Farmer C."/>
            <person name="Delehaunty K."/>
            <person name="Cordes M."/>
            <person name="Minx P."/>
            <person name="Tomlinson C."/>
            <person name="Chen J."/>
            <person name="Wollam A."/>
            <person name="Pepin K.H."/>
            <person name="Bhonagiri V."/>
            <person name="Zhang X."/>
            <person name="Suruliraj S."/>
            <person name="Warren W."/>
            <person name="Mitreva M."/>
            <person name="Mardis E.R."/>
            <person name="Wilson R.K."/>
        </authorList>
    </citation>
    <scope>NUCLEOTIDE SEQUENCE [LARGE SCALE GENOMIC DNA]</scope>
    <source>
        <strain evidence="6 7">DSM 1785</strain>
    </source>
</reference>
<dbReference type="PRINTS" id="PR00039">
    <property type="entry name" value="HTHLYSR"/>
</dbReference>
<dbReference type="PROSITE" id="PS50931">
    <property type="entry name" value="HTH_LYSR"/>
    <property type="match status" value="1"/>
</dbReference>
<dbReference type="InterPro" id="IPR005119">
    <property type="entry name" value="LysR_subst-bd"/>
</dbReference>
<dbReference type="SUPFAM" id="SSF46785">
    <property type="entry name" value="Winged helix' DNA-binding domain"/>
    <property type="match status" value="1"/>
</dbReference>
<dbReference type="InterPro" id="IPR036390">
    <property type="entry name" value="WH_DNA-bd_sf"/>
</dbReference>
<proteinExistence type="inferred from homology"/>
<dbReference type="RefSeq" id="WP_005216242.1">
    <property type="nucleotide sequence ID" value="NZ_KB291716.1"/>
</dbReference>
<dbReference type="Gene3D" id="1.10.10.10">
    <property type="entry name" value="Winged helix-like DNA-binding domain superfamily/Winged helix DNA-binding domain"/>
    <property type="match status" value="1"/>
</dbReference>
<dbReference type="SUPFAM" id="SSF53850">
    <property type="entry name" value="Periplasmic binding protein-like II"/>
    <property type="match status" value="1"/>
</dbReference>
<dbReference type="OrthoDB" id="9785745at2"/>
<dbReference type="InterPro" id="IPR000847">
    <property type="entry name" value="LysR_HTH_N"/>
</dbReference>
<dbReference type="AlphaFoldDB" id="L1Q3H7"/>
<evidence type="ECO:0000313" key="7">
    <source>
        <dbReference type="Proteomes" id="UP000010420"/>
    </source>
</evidence>
<evidence type="ECO:0000256" key="4">
    <source>
        <dbReference type="ARBA" id="ARBA00023163"/>
    </source>
</evidence>
<comment type="caution">
    <text evidence="6">The sequence shown here is derived from an EMBL/GenBank/DDBJ whole genome shotgun (WGS) entry which is preliminary data.</text>
</comment>
<dbReference type="GO" id="GO:0000976">
    <property type="term" value="F:transcription cis-regulatory region binding"/>
    <property type="evidence" value="ECO:0007669"/>
    <property type="project" value="TreeGrafter"/>
</dbReference>
<keyword evidence="3" id="KW-0238">DNA-binding</keyword>
<dbReference type="FunFam" id="1.10.10.10:FF:000001">
    <property type="entry name" value="LysR family transcriptional regulator"/>
    <property type="match status" value="1"/>
</dbReference>
<protein>
    <submittedName>
        <fullName evidence="6">LysR substrate binding domain protein</fullName>
    </submittedName>
</protein>
<dbReference type="PATRIC" id="fig|545697.3.peg.3283"/>
<evidence type="ECO:0000256" key="3">
    <source>
        <dbReference type="ARBA" id="ARBA00023125"/>
    </source>
</evidence>
<organism evidence="6 7">
    <name type="scientific">Clostridium celatum DSM 1785</name>
    <dbReference type="NCBI Taxonomy" id="545697"/>
    <lineage>
        <taxon>Bacteria</taxon>
        <taxon>Bacillati</taxon>
        <taxon>Bacillota</taxon>
        <taxon>Clostridia</taxon>
        <taxon>Eubacteriales</taxon>
        <taxon>Clostridiaceae</taxon>
        <taxon>Clostridium</taxon>
    </lineage>
</organism>
<dbReference type="GO" id="GO:0003700">
    <property type="term" value="F:DNA-binding transcription factor activity"/>
    <property type="evidence" value="ECO:0007669"/>
    <property type="project" value="InterPro"/>
</dbReference>
<keyword evidence="4" id="KW-0804">Transcription</keyword>
<evidence type="ECO:0000256" key="1">
    <source>
        <dbReference type="ARBA" id="ARBA00009437"/>
    </source>
</evidence>
<dbReference type="Proteomes" id="UP000010420">
    <property type="component" value="Unassembled WGS sequence"/>
</dbReference>
<dbReference type="Pfam" id="PF03466">
    <property type="entry name" value="LysR_substrate"/>
    <property type="match status" value="1"/>
</dbReference>
<dbReference type="EMBL" id="AMEZ01000135">
    <property type="protein sequence ID" value="EKY22162.1"/>
    <property type="molecule type" value="Genomic_DNA"/>
</dbReference>
<evidence type="ECO:0000256" key="2">
    <source>
        <dbReference type="ARBA" id="ARBA00023015"/>
    </source>
</evidence>
<dbReference type="HOGENOM" id="CLU_039613_6_1_9"/>
<dbReference type="Gene3D" id="3.40.190.290">
    <property type="match status" value="1"/>
</dbReference>
<comment type="similarity">
    <text evidence="1">Belongs to the LysR transcriptional regulatory family.</text>
</comment>
<dbReference type="eggNOG" id="COG0583">
    <property type="taxonomic scope" value="Bacteria"/>
</dbReference>
<keyword evidence="7" id="KW-1185">Reference proteome</keyword>
<accession>L1Q3H7</accession>
<evidence type="ECO:0000259" key="5">
    <source>
        <dbReference type="PROSITE" id="PS50931"/>
    </source>
</evidence>
<dbReference type="PANTHER" id="PTHR30126:SF40">
    <property type="entry name" value="HTH-TYPE TRANSCRIPTIONAL REGULATOR GLTR"/>
    <property type="match status" value="1"/>
</dbReference>
<gene>
    <name evidence="6" type="ORF">HMPREF0216_03360</name>
</gene>
<sequence>MTLRHIKIFVTVCQTGSITAAGEKLFIAQPSISVAISELENYYGIKLFDRISKRLYITEPGKKLLQYANHIVKLFDEMETEVKNFDNHGVIRIGASITIGTYLLPKYVKSFKEIYPDIEVQAIVDNSDTIEQHILNNYIDIGLIEGNIHNSYIKSHHFKEDKLVLICGINHPLSNHDELDINDIKNENFLLREKGSAGRELCDNIFATAGIDLNIIWESSSTQAIIKAVTLGLGLSILPYLLVKDSINRKEIKMLNIKNISLDRYFSVIYHKNKFLTNSAKAFIDICE</sequence>
<feature type="domain" description="HTH lysR-type" evidence="5">
    <location>
        <begin position="1"/>
        <end position="58"/>
    </location>
</feature>
<dbReference type="PANTHER" id="PTHR30126">
    <property type="entry name" value="HTH-TYPE TRANSCRIPTIONAL REGULATOR"/>
    <property type="match status" value="1"/>
</dbReference>
<name>L1Q3H7_9CLOT</name>
<dbReference type="InterPro" id="IPR036388">
    <property type="entry name" value="WH-like_DNA-bd_sf"/>
</dbReference>
<dbReference type="Pfam" id="PF00126">
    <property type="entry name" value="HTH_1"/>
    <property type="match status" value="1"/>
</dbReference>
<dbReference type="CDD" id="cd08420">
    <property type="entry name" value="PBP2_CysL_like"/>
    <property type="match status" value="1"/>
</dbReference>
<keyword evidence="2" id="KW-0805">Transcription regulation</keyword>
<dbReference type="STRING" id="545697.HMPREF0216_03360"/>